<accession>A0A5M8PRU4</accession>
<evidence type="ECO:0000313" key="2">
    <source>
        <dbReference type="EMBL" id="KAA6411707.1"/>
    </source>
</evidence>
<proteinExistence type="predicted"/>
<evidence type="ECO:0000256" key="1">
    <source>
        <dbReference type="SAM" id="Phobius"/>
    </source>
</evidence>
<reference evidence="2 3" key="1">
    <citation type="submission" date="2019-09" db="EMBL/GenBank/DDBJ databases">
        <title>The hologenome of the rock-dwelling lichen Lasallia pustulata.</title>
        <authorList>
            <person name="Greshake Tzovaras B."/>
            <person name="Segers F."/>
            <person name="Bicker A."/>
            <person name="Dal Grande F."/>
            <person name="Otte J."/>
            <person name="Hankeln T."/>
            <person name="Schmitt I."/>
            <person name="Ebersberger I."/>
        </authorList>
    </citation>
    <scope>NUCLEOTIDE SEQUENCE [LARGE SCALE GENOMIC DNA]</scope>
    <source>
        <strain evidence="2">A1-1</strain>
    </source>
</reference>
<dbReference type="EMBL" id="VXIT01000007">
    <property type="protein sequence ID" value="KAA6411707.1"/>
    <property type="molecule type" value="Genomic_DNA"/>
</dbReference>
<sequence length="103" mass="11168">MADTNVHASQVSAMSLLGNIVVLLNTVVVAHQIFHASGKEHPRGSLSVSPWIGLKLCVHVIAQDFKLGRYVLDGGTRSPPHIRLPWHSDERQLIVCGTANAII</sequence>
<keyword evidence="1" id="KW-0472">Membrane</keyword>
<comment type="caution">
    <text evidence="2">The sequence shown here is derived from an EMBL/GenBank/DDBJ whole genome shotgun (WGS) entry which is preliminary data.</text>
</comment>
<gene>
    <name evidence="2" type="ORF">FRX48_04988</name>
</gene>
<evidence type="ECO:0000313" key="3">
    <source>
        <dbReference type="Proteomes" id="UP000324767"/>
    </source>
</evidence>
<feature type="transmembrane region" description="Helical" evidence="1">
    <location>
        <begin position="12"/>
        <end position="34"/>
    </location>
</feature>
<keyword evidence="1" id="KW-0812">Transmembrane</keyword>
<protein>
    <submittedName>
        <fullName evidence="2">Uncharacterized protein</fullName>
    </submittedName>
</protein>
<keyword evidence="1" id="KW-1133">Transmembrane helix</keyword>
<organism evidence="2 3">
    <name type="scientific">Lasallia pustulata</name>
    <dbReference type="NCBI Taxonomy" id="136370"/>
    <lineage>
        <taxon>Eukaryota</taxon>
        <taxon>Fungi</taxon>
        <taxon>Dikarya</taxon>
        <taxon>Ascomycota</taxon>
        <taxon>Pezizomycotina</taxon>
        <taxon>Lecanoromycetes</taxon>
        <taxon>OSLEUM clade</taxon>
        <taxon>Umbilicariomycetidae</taxon>
        <taxon>Umbilicariales</taxon>
        <taxon>Umbilicariaceae</taxon>
        <taxon>Lasallia</taxon>
    </lineage>
</organism>
<dbReference type="AlphaFoldDB" id="A0A5M8PRU4"/>
<dbReference type="Proteomes" id="UP000324767">
    <property type="component" value="Unassembled WGS sequence"/>
</dbReference>
<name>A0A5M8PRU4_9LECA</name>